<evidence type="ECO:0000313" key="11">
    <source>
        <dbReference type="EMBL" id="CAF1471996.1"/>
    </source>
</evidence>
<keyword evidence="8" id="KW-0807">Transducer</keyword>
<keyword evidence="7" id="KW-0675">Receptor</keyword>
<feature type="domain" description="G-protein coupled receptors family 1 profile" evidence="10">
    <location>
        <begin position="32"/>
        <end position="277"/>
    </location>
</feature>
<evidence type="ECO:0000256" key="7">
    <source>
        <dbReference type="ARBA" id="ARBA00023170"/>
    </source>
</evidence>
<proteinExistence type="predicted"/>
<protein>
    <recommendedName>
        <fullName evidence="10">G-protein coupled receptors family 1 profile domain-containing protein</fullName>
    </recommendedName>
</protein>
<dbReference type="PANTHER" id="PTHR24228:SF59">
    <property type="entry name" value="NEUROPEPTIDE RECEPTOR 15"/>
    <property type="match status" value="1"/>
</dbReference>
<dbReference type="PANTHER" id="PTHR24228">
    <property type="entry name" value="B2 BRADYKININ RECEPTOR/ANGIOTENSIN II RECEPTOR"/>
    <property type="match status" value="1"/>
</dbReference>
<comment type="subcellular location">
    <subcellularLocation>
        <location evidence="1">Cell membrane</location>
        <topology evidence="1">Multi-pass membrane protein</topology>
    </subcellularLocation>
</comment>
<dbReference type="AlphaFoldDB" id="A0A815R4C6"/>
<keyword evidence="4 9" id="KW-1133">Transmembrane helix</keyword>
<evidence type="ECO:0000256" key="5">
    <source>
        <dbReference type="ARBA" id="ARBA00023040"/>
    </source>
</evidence>
<evidence type="ECO:0000256" key="8">
    <source>
        <dbReference type="ARBA" id="ARBA00023224"/>
    </source>
</evidence>
<dbReference type="InterPro" id="IPR000276">
    <property type="entry name" value="GPCR_Rhodpsn"/>
</dbReference>
<keyword evidence="3 9" id="KW-0812">Transmembrane</keyword>
<dbReference type="GO" id="GO:0004930">
    <property type="term" value="F:G protein-coupled receptor activity"/>
    <property type="evidence" value="ECO:0007669"/>
    <property type="project" value="UniProtKB-KW"/>
</dbReference>
<dbReference type="EMBL" id="CAJNOE010002187">
    <property type="protein sequence ID" value="CAF1471996.1"/>
    <property type="molecule type" value="Genomic_DNA"/>
</dbReference>
<keyword evidence="2" id="KW-1003">Cell membrane</keyword>
<dbReference type="Pfam" id="PF00001">
    <property type="entry name" value="7tm_1"/>
    <property type="match status" value="1"/>
</dbReference>
<evidence type="ECO:0000259" key="10">
    <source>
        <dbReference type="PROSITE" id="PS50262"/>
    </source>
</evidence>
<feature type="transmembrane region" description="Helical" evidence="9">
    <location>
        <begin position="95"/>
        <end position="114"/>
    </location>
</feature>
<evidence type="ECO:0000256" key="9">
    <source>
        <dbReference type="SAM" id="Phobius"/>
    </source>
</evidence>
<evidence type="ECO:0000313" key="12">
    <source>
        <dbReference type="Proteomes" id="UP000663860"/>
    </source>
</evidence>
<dbReference type="SUPFAM" id="SSF81321">
    <property type="entry name" value="Family A G protein-coupled receptor-like"/>
    <property type="match status" value="1"/>
</dbReference>
<evidence type="ECO:0000256" key="1">
    <source>
        <dbReference type="ARBA" id="ARBA00004651"/>
    </source>
</evidence>
<evidence type="ECO:0000256" key="3">
    <source>
        <dbReference type="ARBA" id="ARBA00022692"/>
    </source>
</evidence>
<feature type="transmembrane region" description="Helical" evidence="9">
    <location>
        <begin position="225"/>
        <end position="251"/>
    </location>
</feature>
<sequence length="304" mass="35714">MSNNNSLSTNIESWFIPIDILNIICLSSAIILVLIYLIIIIFDKTCHTVPMLLVANSCLAELLLSSNIFWVAIFTLQNDLKRQAYEDPFCIFRGYIGYMACCAQNYSYFLQAIYRYLKVIYPTRLFWQSKRVQIFLIIFVWIVSFTFAFPHIFTGAITYLVDNQMCQMPLHFSILAVYNTFFLYIIPMNCIIFIYFKLVRYVKKMSQHVTPANTLIRAQRELKMVYRIVMLVMILVALGFPYTIFIFMGFFTSPPKYHFRIAYIFVDVSLVFIMVIIFHSTEPLKASVKNRITKRQTTMIQALR</sequence>
<dbReference type="Gene3D" id="1.20.1070.10">
    <property type="entry name" value="Rhodopsin 7-helix transmembrane proteins"/>
    <property type="match status" value="1"/>
</dbReference>
<dbReference type="PROSITE" id="PS50262">
    <property type="entry name" value="G_PROTEIN_RECEP_F1_2"/>
    <property type="match status" value="1"/>
</dbReference>
<dbReference type="CDD" id="cd00637">
    <property type="entry name" value="7tm_classA_rhodopsin-like"/>
    <property type="match status" value="1"/>
</dbReference>
<reference evidence="11" key="1">
    <citation type="submission" date="2021-02" db="EMBL/GenBank/DDBJ databases">
        <authorList>
            <person name="Nowell W R."/>
        </authorList>
    </citation>
    <scope>NUCLEOTIDE SEQUENCE</scope>
</reference>
<keyword evidence="5" id="KW-0297">G-protein coupled receptor</keyword>
<feature type="transmembrane region" description="Helical" evidence="9">
    <location>
        <begin position="134"/>
        <end position="160"/>
    </location>
</feature>
<evidence type="ECO:0000256" key="6">
    <source>
        <dbReference type="ARBA" id="ARBA00023136"/>
    </source>
</evidence>
<feature type="transmembrane region" description="Helical" evidence="9">
    <location>
        <begin position="172"/>
        <end position="196"/>
    </location>
</feature>
<feature type="transmembrane region" description="Helical" evidence="9">
    <location>
        <begin position="54"/>
        <end position="75"/>
    </location>
</feature>
<keyword evidence="6 9" id="KW-0472">Membrane</keyword>
<evidence type="ECO:0000256" key="4">
    <source>
        <dbReference type="ARBA" id="ARBA00022989"/>
    </source>
</evidence>
<dbReference type="InterPro" id="IPR017452">
    <property type="entry name" value="GPCR_Rhodpsn_7TM"/>
</dbReference>
<evidence type="ECO:0000256" key="2">
    <source>
        <dbReference type="ARBA" id="ARBA00022475"/>
    </source>
</evidence>
<dbReference type="Proteomes" id="UP000663860">
    <property type="component" value="Unassembled WGS sequence"/>
</dbReference>
<organism evidence="11 12">
    <name type="scientific">Adineta steineri</name>
    <dbReference type="NCBI Taxonomy" id="433720"/>
    <lineage>
        <taxon>Eukaryota</taxon>
        <taxon>Metazoa</taxon>
        <taxon>Spiralia</taxon>
        <taxon>Gnathifera</taxon>
        <taxon>Rotifera</taxon>
        <taxon>Eurotatoria</taxon>
        <taxon>Bdelloidea</taxon>
        <taxon>Adinetida</taxon>
        <taxon>Adinetidae</taxon>
        <taxon>Adineta</taxon>
    </lineage>
</organism>
<feature type="transmembrane region" description="Helical" evidence="9">
    <location>
        <begin position="20"/>
        <end position="42"/>
    </location>
</feature>
<comment type="caution">
    <text evidence="11">The sequence shown here is derived from an EMBL/GenBank/DDBJ whole genome shotgun (WGS) entry which is preliminary data.</text>
</comment>
<name>A0A815R4C6_9BILA</name>
<gene>
    <name evidence="11" type="ORF">IZO911_LOCUS43510</name>
</gene>
<dbReference type="GO" id="GO:0005886">
    <property type="term" value="C:plasma membrane"/>
    <property type="evidence" value="ECO:0007669"/>
    <property type="project" value="UniProtKB-SubCell"/>
</dbReference>
<accession>A0A815R4C6</accession>
<feature type="transmembrane region" description="Helical" evidence="9">
    <location>
        <begin position="257"/>
        <end position="278"/>
    </location>
</feature>